<dbReference type="AlphaFoldDB" id="A0A6G0RJ51"/>
<proteinExistence type="predicted"/>
<reference evidence="1 2" key="1">
    <citation type="submission" date="2018-09" db="EMBL/GenBank/DDBJ databases">
        <title>Genomic investigation of the strawberry pathogen Phytophthora fragariae indicates pathogenicity is determined by transcriptional variation in three key races.</title>
        <authorList>
            <person name="Adams T.M."/>
            <person name="Armitage A.D."/>
            <person name="Sobczyk M.K."/>
            <person name="Bates H.J."/>
            <person name="Dunwell J.M."/>
            <person name="Nellist C.F."/>
            <person name="Harrison R.J."/>
        </authorList>
    </citation>
    <scope>NUCLEOTIDE SEQUENCE [LARGE SCALE GENOMIC DNA]</scope>
    <source>
        <strain evidence="1 2">NOV-77</strain>
    </source>
</reference>
<evidence type="ECO:0000313" key="2">
    <source>
        <dbReference type="Proteomes" id="UP000486351"/>
    </source>
</evidence>
<evidence type="ECO:0000313" key="1">
    <source>
        <dbReference type="EMBL" id="KAE9334357.1"/>
    </source>
</evidence>
<organism evidence="1 2">
    <name type="scientific">Phytophthora fragariae</name>
    <dbReference type="NCBI Taxonomy" id="53985"/>
    <lineage>
        <taxon>Eukaryota</taxon>
        <taxon>Sar</taxon>
        <taxon>Stramenopiles</taxon>
        <taxon>Oomycota</taxon>
        <taxon>Peronosporomycetes</taxon>
        <taxon>Peronosporales</taxon>
        <taxon>Peronosporaceae</taxon>
        <taxon>Phytophthora</taxon>
    </lineage>
</organism>
<name>A0A6G0RJ51_9STRA</name>
<protein>
    <submittedName>
        <fullName evidence="1">Uncharacterized protein</fullName>
    </submittedName>
</protein>
<comment type="caution">
    <text evidence="1">The sequence shown here is derived from an EMBL/GenBank/DDBJ whole genome shotgun (WGS) entry which is preliminary data.</text>
</comment>
<dbReference type="Proteomes" id="UP000486351">
    <property type="component" value="Unassembled WGS sequence"/>
</dbReference>
<dbReference type="EMBL" id="QXFY01000849">
    <property type="protein sequence ID" value="KAE9334357.1"/>
    <property type="molecule type" value="Genomic_DNA"/>
</dbReference>
<gene>
    <name evidence="1" type="ORF">PF008_g14007</name>
</gene>
<sequence>MGQTNANLRATKWIKQLSPGDTNKLGNDQQQTVETLTAFNEYFPNRIPTELLEAMRRAAELFDIATFLDKQM</sequence>
<accession>A0A6G0RJ51</accession>